<protein>
    <submittedName>
        <fullName evidence="1">Uncharacterized protein</fullName>
    </submittedName>
</protein>
<accession>Q2JDB7</accession>
<dbReference type="KEGG" id="fra:Francci3_1348"/>
<evidence type="ECO:0000313" key="1">
    <source>
        <dbReference type="EMBL" id="ABD10725.1"/>
    </source>
</evidence>
<evidence type="ECO:0000313" key="2">
    <source>
        <dbReference type="Proteomes" id="UP000001937"/>
    </source>
</evidence>
<dbReference type="AlphaFoldDB" id="Q2JDB7"/>
<dbReference type="HOGENOM" id="CLU_2301724_0_0_11"/>
<dbReference type="Proteomes" id="UP000001937">
    <property type="component" value="Chromosome"/>
</dbReference>
<name>Q2JDB7_FRACC</name>
<keyword evidence="2" id="KW-1185">Reference proteome</keyword>
<gene>
    <name evidence="1" type="ordered locus">Francci3_1348</name>
</gene>
<reference evidence="1 2" key="1">
    <citation type="journal article" date="2007" name="Genome Res.">
        <title>Genome characteristics of facultatively symbiotic Frankia sp. strains reflect host range and host plant biogeography.</title>
        <authorList>
            <person name="Normand P."/>
            <person name="Lapierre P."/>
            <person name="Tisa L.S."/>
            <person name="Gogarten J.P."/>
            <person name="Alloisio N."/>
            <person name="Bagnarol E."/>
            <person name="Bassi C.A."/>
            <person name="Berry A.M."/>
            <person name="Bickhart D.M."/>
            <person name="Choisne N."/>
            <person name="Couloux A."/>
            <person name="Cournoyer B."/>
            <person name="Cruveiller S."/>
            <person name="Daubin V."/>
            <person name="Demange N."/>
            <person name="Francino M.P."/>
            <person name="Goltsman E."/>
            <person name="Huang Y."/>
            <person name="Kopp O.R."/>
            <person name="Labarre L."/>
            <person name="Lapidus A."/>
            <person name="Lavire C."/>
            <person name="Marechal J."/>
            <person name="Martinez M."/>
            <person name="Mastronunzio J.E."/>
            <person name="Mullin B.C."/>
            <person name="Niemann J."/>
            <person name="Pujic P."/>
            <person name="Rawnsley T."/>
            <person name="Rouy Z."/>
            <person name="Schenowitz C."/>
            <person name="Sellstedt A."/>
            <person name="Tavares F."/>
            <person name="Tomkins J.P."/>
            <person name="Vallenet D."/>
            <person name="Valverde C."/>
            <person name="Wall L.G."/>
            <person name="Wang Y."/>
            <person name="Medigue C."/>
            <person name="Benson D.R."/>
        </authorList>
    </citation>
    <scope>NUCLEOTIDE SEQUENCE [LARGE SCALE GENOMIC DNA]</scope>
    <source>
        <strain evidence="2">DSM 45818 / CECT 9043 / CcI3</strain>
    </source>
</reference>
<organism evidence="1 2">
    <name type="scientific">Frankia casuarinae (strain DSM 45818 / CECT 9043 / HFP020203 / CcI3)</name>
    <dbReference type="NCBI Taxonomy" id="106370"/>
    <lineage>
        <taxon>Bacteria</taxon>
        <taxon>Bacillati</taxon>
        <taxon>Actinomycetota</taxon>
        <taxon>Actinomycetes</taxon>
        <taxon>Frankiales</taxon>
        <taxon>Frankiaceae</taxon>
        <taxon>Frankia</taxon>
    </lineage>
</organism>
<dbReference type="STRING" id="106370.Francci3_1348"/>
<dbReference type="EMBL" id="CP000249">
    <property type="protein sequence ID" value="ABD10725.1"/>
    <property type="molecule type" value="Genomic_DNA"/>
</dbReference>
<proteinExistence type="predicted"/>
<sequence length="100" mass="11965">MRQGPGSRKMVPRSWQDPGPRLLANDIAHRLTPVMLQSLVGIMRTWWWPTRRFVMVMLQSLVGIMRTWWWPTRRFVMIMLQSLVGIMRTRKSTRRWDGVS</sequence>